<dbReference type="EMBL" id="JAFMOF010000007">
    <property type="protein sequence ID" value="MBO0657184.1"/>
    <property type="molecule type" value="Genomic_DNA"/>
</dbReference>
<dbReference type="RefSeq" id="WP_207248773.1">
    <property type="nucleotide sequence ID" value="NZ_JAFMOF010000007.1"/>
</dbReference>
<proteinExistence type="predicted"/>
<feature type="chain" id="PRO_5039431856" evidence="1">
    <location>
        <begin position="24"/>
        <end position="437"/>
    </location>
</feature>
<feature type="domain" description="Pyrrolo-quinoline quinone repeat" evidence="2">
    <location>
        <begin position="264"/>
        <end position="408"/>
    </location>
</feature>
<sequence length="437" mass="45518">MKLRKIIALSTVAITLTMLTACSGGDGGVPDMPGGSDEAKLNASPAPKGFTAPTKFSPDPVIALPDSATQGKVYIGGDLPPLPIALHQGTVFISRPDGLDVVSSYGKSFPATITPEHSPVLRLESTGGGFVGNNPAHAPLITSFGGKTWVLSAVVAEVTGSGTTKSHDVVELMAVDTANTRTKAWFTETKVTVEDRYSRDRGDAHVVGRGGNTVVILSRGQLFGVDLTSRRHLWTAQGTYDEGAVVIGDRVIALRDRPEGGDQVVGISTADGKDLWTSPRAARDELSVAGPDTVMTYEKAEQQGGDRHHLLNAATGETQAILPKDAPSSGCAYDGAAVTVCTDGRGSDRKVAAYNPKNGQEVWRLPDAAGTRVAPSINLVRAGLIYGMANGNPVVLDAASGKDKENQPGVAPHLTDGYVGITETKDGRGLSAYRAVG</sequence>
<organism evidence="3 4">
    <name type="scientific">Streptomyces triculaminicus</name>
    <dbReference type="NCBI Taxonomy" id="2816232"/>
    <lineage>
        <taxon>Bacteria</taxon>
        <taxon>Bacillati</taxon>
        <taxon>Actinomycetota</taxon>
        <taxon>Actinomycetes</taxon>
        <taxon>Kitasatosporales</taxon>
        <taxon>Streptomycetaceae</taxon>
        <taxon>Streptomyces</taxon>
    </lineage>
</organism>
<dbReference type="InterPro" id="IPR015943">
    <property type="entry name" value="WD40/YVTN_repeat-like_dom_sf"/>
</dbReference>
<dbReference type="AlphaFoldDB" id="A0A939FUS4"/>
<dbReference type="SUPFAM" id="SSF50998">
    <property type="entry name" value="Quinoprotein alcohol dehydrogenase-like"/>
    <property type="match status" value="1"/>
</dbReference>
<protein>
    <submittedName>
        <fullName evidence="3">PQQ-binding-like beta-propeller repeat protein</fullName>
    </submittedName>
</protein>
<keyword evidence="4" id="KW-1185">Reference proteome</keyword>
<dbReference type="PROSITE" id="PS51257">
    <property type="entry name" value="PROKAR_LIPOPROTEIN"/>
    <property type="match status" value="1"/>
</dbReference>
<name>A0A939FUS4_9ACTN</name>
<reference evidence="3" key="1">
    <citation type="submission" date="2021-03" db="EMBL/GenBank/DDBJ databases">
        <title>Streptomyces strains.</title>
        <authorList>
            <person name="Lund M.B."/>
            <person name="Toerring T."/>
        </authorList>
    </citation>
    <scope>NUCLEOTIDE SEQUENCE</scope>
    <source>
        <strain evidence="3">JCM 4242</strain>
    </source>
</reference>
<gene>
    <name evidence="3" type="ORF">J1792_32060</name>
</gene>
<keyword evidence="1" id="KW-0732">Signal</keyword>
<dbReference type="Pfam" id="PF13360">
    <property type="entry name" value="PQQ_2"/>
    <property type="match status" value="1"/>
</dbReference>
<accession>A0A939FUS4</accession>
<evidence type="ECO:0000259" key="2">
    <source>
        <dbReference type="Pfam" id="PF13360"/>
    </source>
</evidence>
<dbReference type="Gene3D" id="2.130.10.10">
    <property type="entry name" value="YVTN repeat-like/Quinoprotein amine dehydrogenase"/>
    <property type="match status" value="2"/>
</dbReference>
<dbReference type="InterPro" id="IPR002372">
    <property type="entry name" value="PQQ_rpt_dom"/>
</dbReference>
<evidence type="ECO:0000256" key="1">
    <source>
        <dbReference type="SAM" id="SignalP"/>
    </source>
</evidence>
<feature type="signal peptide" evidence="1">
    <location>
        <begin position="1"/>
        <end position="23"/>
    </location>
</feature>
<comment type="caution">
    <text evidence="3">The sequence shown here is derived from an EMBL/GenBank/DDBJ whole genome shotgun (WGS) entry which is preliminary data.</text>
</comment>
<evidence type="ECO:0000313" key="4">
    <source>
        <dbReference type="Proteomes" id="UP000664781"/>
    </source>
</evidence>
<dbReference type="InterPro" id="IPR011047">
    <property type="entry name" value="Quinoprotein_ADH-like_sf"/>
</dbReference>
<dbReference type="Proteomes" id="UP000664781">
    <property type="component" value="Unassembled WGS sequence"/>
</dbReference>
<evidence type="ECO:0000313" key="3">
    <source>
        <dbReference type="EMBL" id="MBO0657184.1"/>
    </source>
</evidence>